<reference evidence="1 2" key="1">
    <citation type="submission" date="2019-07" db="EMBL/GenBank/DDBJ databases">
        <title>Whole genome shotgun sequence of Segetibacter aerophilus NBRC 106135.</title>
        <authorList>
            <person name="Hosoyama A."/>
            <person name="Uohara A."/>
            <person name="Ohji S."/>
            <person name="Ichikawa N."/>
        </authorList>
    </citation>
    <scope>NUCLEOTIDE SEQUENCE [LARGE SCALE GENOMIC DNA]</scope>
    <source>
        <strain evidence="1 2">NBRC 106135</strain>
    </source>
</reference>
<comment type="caution">
    <text evidence="1">The sequence shown here is derived from an EMBL/GenBank/DDBJ whole genome shotgun (WGS) entry which is preliminary data.</text>
</comment>
<dbReference type="SUPFAM" id="SSF88946">
    <property type="entry name" value="Sigma2 domain of RNA polymerase sigma factors"/>
    <property type="match status" value="1"/>
</dbReference>
<dbReference type="AlphaFoldDB" id="A0A512BI48"/>
<organism evidence="1 2">
    <name type="scientific">Segetibacter aerophilus</name>
    <dbReference type="NCBI Taxonomy" id="670293"/>
    <lineage>
        <taxon>Bacteria</taxon>
        <taxon>Pseudomonadati</taxon>
        <taxon>Bacteroidota</taxon>
        <taxon>Chitinophagia</taxon>
        <taxon>Chitinophagales</taxon>
        <taxon>Chitinophagaceae</taxon>
        <taxon>Segetibacter</taxon>
    </lineage>
</organism>
<name>A0A512BI48_9BACT</name>
<gene>
    <name evidence="1" type="ORF">SAE01_41500</name>
</gene>
<evidence type="ECO:0000313" key="2">
    <source>
        <dbReference type="Proteomes" id="UP000321513"/>
    </source>
</evidence>
<dbReference type="RefSeq" id="WP_147205762.1">
    <property type="nucleotide sequence ID" value="NZ_BJYT01000026.1"/>
</dbReference>
<proteinExistence type="predicted"/>
<evidence type="ECO:0000313" key="1">
    <source>
        <dbReference type="EMBL" id="GEO11654.1"/>
    </source>
</evidence>
<dbReference type="InterPro" id="IPR013325">
    <property type="entry name" value="RNA_pol_sigma_r2"/>
</dbReference>
<dbReference type="Proteomes" id="UP000321513">
    <property type="component" value="Unassembled WGS sequence"/>
</dbReference>
<dbReference type="OrthoDB" id="1056775at2"/>
<accession>A0A512BI48</accession>
<dbReference type="GO" id="GO:0003700">
    <property type="term" value="F:DNA-binding transcription factor activity"/>
    <property type="evidence" value="ECO:0007669"/>
    <property type="project" value="InterPro"/>
</dbReference>
<keyword evidence="2" id="KW-1185">Reference proteome</keyword>
<dbReference type="GO" id="GO:0006352">
    <property type="term" value="P:DNA-templated transcription initiation"/>
    <property type="evidence" value="ECO:0007669"/>
    <property type="project" value="InterPro"/>
</dbReference>
<dbReference type="EMBL" id="BJYT01000026">
    <property type="protein sequence ID" value="GEO11654.1"/>
    <property type="molecule type" value="Genomic_DNA"/>
</dbReference>
<evidence type="ECO:0008006" key="3">
    <source>
        <dbReference type="Google" id="ProtNLM"/>
    </source>
</evidence>
<dbReference type="Gene3D" id="1.10.1740.10">
    <property type="match status" value="1"/>
</dbReference>
<protein>
    <recommendedName>
        <fullName evidence="3">RNA polymerase sigma-70 region 2 domain-containing protein</fullName>
    </recommendedName>
</protein>
<sequence length="88" mass="10363">MELSAALDHRIILGCINRDRKEQKKLYQLISPTLYTAIRKDGYTPIEAEKILVQVFVEIFKSLEKYNPEDLFEDWCLQVYERLKQAAA</sequence>